<keyword evidence="3" id="KW-1185">Reference proteome</keyword>
<feature type="region of interest" description="Disordered" evidence="1">
    <location>
        <begin position="47"/>
        <end position="69"/>
    </location>
</feature>
<dbReference type="AlphaFoldDB" id="A0A161XU07"/>
<feature type="non-terminal residue" evidence="2">
    <location>
        <position position="1"/>
    </location>
</feature>
<reference evidence="2 3" key="1">
    <citation type="submission" date="2015-02" db="EMBL/GenBank/DDBJ databases">
        <title>Draft genome sequence of Lactobacillus collinoides CUPV2371 isolated from a natural cider, the first genome sequence of a strain of this species.</title>
        <authorList>
            <person name="Puertas A.I."/>
            <person name="Spano G."/>
            <person name="Capozzi V."/>
            <person name="Lamontanara A."/>
            <person name="Orru L."/>
            <person name="Duenas M.T."/>
        </authorList>
    </citation>
    <scope>NUCLEOTIDE SEQUENCE [LARGE SCALE GENOMIC DNA]</scope>
    <source>
        <strain evidence="2 3">237</strain>
    </source>
</reference>
<accession>A0A161XU07</accession>
<name>A0A161XU07_SECCO</name>
<evidence type="ECO:0000313" key="2">
    <source>
        <dbReference type="EMBL" id="KZL40463.1"/>
    </source>
</evidence>
<protein>
    <submittedName>
        <fullName evidence="2">Uncharacterized protein</fullName>
    </submittedName>
</protein>
<dbReference type="PATRIC" id="fig|33960.6.peg.2193"/>
<dbReference type="EMBL" id="JYDC01000039">
    <property type="protein sequence ID" value="KZL40463.1"/>
    <property type="molecule type" value="Genomic_DNA"/>
</dbReference>
<gene>
    <name evidence="2" type="ORF">TY91_08120</name>
</gene>
<comment type="caution">
    <text evidence="2">The sequence shown here is derived from an EMBL/GenBank/DDBJ whole genome shotgun (WGS) entry which is preliminary data.</text>
</comment>
<sequence>QIKQQRANEQNLQRKVIRPEPPNVAFRTRILIQNVLPLQRISGSEVLTRSSTHNNQNSMLQPVITKVNQ</sequence>
<organism evidence="2 3">
    <name type="scientific">Secundilactobacillus collinoides</name>
    <name type="common">Lactobacillus collinoides</name>
    <dbReference type="NCBI Taxonomy" id="33960"/>
    <lineage>
        <taxon>Bacteria</taxon>
        <taxon>Bacillati</taxon>
        <taxon>Bacillota</taxon>
        <taxon>Bacilli</taxon>
        <taxon>Lactobacillales</taxon>
        <taxon>Lactobacillaceae</taxon>
        <taxon>Secundilactobacillus</taxon>
    </lineage>
</organism>
<dbReference type="Proteomes" id="UP000076480">
    <property type="component" value="Unassembled WGS sequence"/>
</dbReference>
<evidence type="ECO:0000256" key="1">
    <source>
        <dbReference type="SAM" id="MobiDB-lite"/>
    </source>
</evidence>
<evidence type="ECO:0000313" key="3">
    <source>
        <dbReference type="Proteomes" id="UP000076480"/>
    </source>
</evidence>
<proteinExistence type="predicted"/>